<comment type="caution">
    <text evidence="2">The sequence shown here is derived from an EMBL/GenBank/DDBJ whole genome shotgun (WGS) entry which is preliminary data.</text>
</comment>
<dbReference type="AlphaFoldDB" id="K2P4T9"/>
<name>K2P4T9_9FLAO</name>
<evidence type="ECO:0000313" key="3">
    <source>
        <dbReference type="Proteomes" id="UP000007364"/>
    </source>
</evidence>
<reference evidence="2 3" key="1">
    <citation type="journal article" date="2012" name="J. Bacteriol.">
        <title>Genome Sequence of Galbibacter marinum Type Strain ck-I2-15.</title>
        <authorList>
            <person name="Lai Q."/>
            <person name="Li C."/>
            <person name="Shao Z."/>
        </authorList>
    </citation>
    <scope>NUCLEOTIDE SEQUENCE [LARGE SCALE GENOMIC DNA]</scope>
    <source>
        <strain evidence="3">ck-I2-15</strain>
    </source>
</reference>
<dbReference type="RefSeq" id="WP_008990649.1">
    <property type="nucleotide sequence ID" value="NZ_AMSG01000003.1"/>
</dbReference>
<dbReference type="STRING" id="555500.I215_03880"/>
<sequence>MDFGKIMRYFDKAVGFIWNIAKLSSINLPLQVKNKKMPKNTNENYRQNLKIPKSILFTAKVIQYLSPKQAEKFAAKLFQTPIKYATPKREEHMELKATKELLEVPGIHKSIQTFRYGNGQRKALLVHGWSGRGTQLVKIADALLEQGYTTYSFDGPAHGKSSGKTTNMVEFVKCILEMESKYGPFEVAVGHSLGSMALLSSVKEGLDVKKMTLIGSGDRIEDIIYDFTDKLGLNRSIGHNLKKSFDKKFQTDINSYSASISAESVHIPVLLIHDKKDFDSPMQASQKLNGILKESKLILTQGLGHRKILGDADVIKQILQFFKTNSN</sequence>
<keyword evidence="3" id="KW-1185">Reference proteome</keyword>
<dbReference type="Gene3D" id="3.40.50.1820">
    <property type="entry name" value="alpha/beta hydrolase"/>
    <property type="match status" value="1"/>
</dbReference>
<dbReference type="PATRIC" id="fig|555500.3.peg.805"/>
<dbReference type="SUPFAM" id="SSF53474">
    <property type="entry name" value="alpha/beta-Hydrolases"/>
    <property type="match status" value="1"/>
</dbReference>
<dbReference type="Proteomes" id="UP000007364">
    <property type="component" value="Unassembled WGS sequence"/>
</dbReference>
<organism evidence="2 3">
    <name type="scientific">Galbibacter marinus</name>
    <dbReference type="NCBI Taxonomy" id="555500"/>
    <lineage>
        <taxon>Bacteria</taxon>
        <taxon>Pseudomonadati</taxon>
        <taxon>Bacteroidota</taxon>
        <taxon>Flavobacteriia</taxon>
        <taxon>Flavobacteriales</taxon>
        <taxon>Flavobacteriaceae</taxon>
        <taxon>Galbibacter</taxon>
    </lineage>
</organism>
<dbReference type="InterPro" id="IPR000073">
    <property type="entry name" value="AB_hydrolase_1"/>
</dbReference>
<feature type="domain" description="AB hydrolase-1" evidence="1">
    <location>
        <begin position="124"/>
        <end position="216"/>
    </location>
</feature>
<protein>
    <recommendedName>
        <fullName evidence="1">AB hydrolase-1 domain-containing protein</fullName>
    </recommendedName>
</protein>
<accession>K2P4T9</accession>
<dbReference type="Pfam" id="PF00561">
    <property type="entry name" value="Abhydrolase_1"/>
    <property type="match status" value="1"/>
</dbReference>
<proteinExistence type="predicted"/>
<dbReference type="PANTHER" id="PTHR43433">
    <property type="entry name" value="HYDROLASE, ALPHA/BETA FOLD FAMILY PROTEIN"/>
    <property type="match status" value="1"/>
</dbReference>
<dbReference type="EMBL" id="AMSG01000003">
    <property type="protein sequence ID" value="EKF56053.1"/>
    <property type="molecule type" value="Genomic_DNA"/>
</dbReference>
<evidence type="ECO:0000259" key="1">
    <source>
        <dbReference type="Pfam" id="PF00561"/>
    </source>
</evidence>
<gene>
    <name evidence="2" type="ORF">I215_03880</name>
</gene>
<dbReference type="InterPro" id="IPR050471">
    <property type="entry name" value="AB_hydrolase"/>
</dbReference>
<evidence type="ECO:0000313" key="2">
    <source>
        <dbReference type="EMBL" id="EKF56053.1"/>
    </source>
</evidence>
<dbReference type="PANTHER" id="PTHR43433:SF5">
    <property type="entry name" value="AB HYDROLASE-1 DOMAIN-CONTAINING PROTEIN"/>
    <property type="match status" value="1"/>
</dbReference>
<dbReference type="eggNOG" id="COG1073">
    <property type="taxonomic scope" value="Bacteria"/>
</dbReference>
<dbReference type="InterPro" id="IPR029058">
    <property type="entry name" value="AB_hydrolase_fold"/>
</dbReference>